<dbReference type="PANTHER" id="PTHR43309:SF5">
    <property type="entry name" value="5-OXOPROLINASE SUBUNIT C"/>
    <property type="match status" value="1"/>
</dbReference>
<dbReference type="EMBL" id="BKZQ01000077">
    <property type="protein sequence ID" value="GER71845.1"/>
    <property type="molecule type" value="Genomic_DNA"/>
</dbReference>
<accession>A0A5J4JMD2</accession>
<organism evidence="5 6">
    <name type="scientific">Weizmannia acidilactici</name>
    <dbReference type="NCBI Taxonomy" id="2607726"/>
    <lineage>
        <taxon>Bacteria</taxon>
        <taxon>Bacillati</taxon>
        <taxon>Bacillota</taxon>
        <taxon>Bacilli</taxon>
        <taxon>Bacillales</taxon>
        <taxon>Bacillaceae</taxon>
        <taxon>Heyndrickxia</taxon>
    </lineage>
</organism>
<dbReference type="InterPro" id="IPR029000">
    <property type="entry name" value="Cyclophilin-like_dom_sf"/>
</dbReference>
<dbReference type="InterPro" id="IPR052708">
    <property type="entry name" value="PxpC"/>
</dbReference>
<evidence type="ECO:0000313" key="5">
    <source>
        <dbReference type="EMBL" id="GER71845.1"/>
    </source>
</evidence>
<comment type="caution">
    <text evidence="5">The sequence shown here is derived from an EMBL/GenBank/DDBJ whole genome shotgun (WGS) entry which is preliminary data.</text>
</comment>
<dbReference type="SUPFAM" id="SSF50891">
    <property type="entry name" value="Cyclophilin-like"/>
    <property type="match status" value="1"/>
</dbReference>
<dbReference type="Gene3D" id="2.40.100.10">
    <property type="entry name" value="Cyclophilin-like"/>
    <property type="match status" value="1"/>
</dbReference>
<gene>
    <name evidence="5" type="ORF">BpJC7_31480</name>
</gene>
<dbReference type="RefSeq" id="WP_151697906.1">
    <property type="nucleotide sequence ID" value="NZ_BKZP01000024.1"/>
</dbReference>
<dbReference type="GO" id="GO:0005524">
    <property type="term" value="F:ATP binding"/>
    <property type="evidence" value="ECO:0007669"/>
    <property type="project" value="UniProtKB-KW"/>
</dbReference>
<evidence type="ECO:0000259" key="4">
    <source>
        <dbReference type="SMART" id="SM00797"/>
    </source>
</evidence>
<evidence type="ECO:0000256" key="3">
    <source>
        <dbReference type="ARBA" id="ARBA00022840"/>
    </source>
</evidence>
<protein>
    <submittedName>
        <fullName evidence="5">KipI antagonist</fullName>
    </submittedName>
</protein>
<evidence type="ECO:0000256" key="2">
    <source>
        <dbReference type="ARBA" id="ARBA00022801"/>
    </source>
</evidence>
<sequence length="336" mass="37254">MIKVIKPGMLTTIQDLGRTGYQKFGVVQSGAMDPFAHRIANLLVGNPENEAAIEITVTGPVLEFQTDALIAICGGRFHAYLNGKPIGLWRPVRVENGSELRIKQAETGCRAYLAVAGGFSVPTVLKSKSTYLRARIGGFQGRTLKAGDEIQVGMPGELSKQLQSLFEDGSLQASWSVSKTIMPDYGTFPTIRVIKGRHAELFTDESIQEFFRKPYRISRDSDRMGYRLEGPGLEFKRAQEMLSESVCFGTVQVPSGGQPIVLLADRQTTGGYSKIAQIAAVDLPLMAQLKLGDKVRFQEISLEEAQALYIDREKQIRLLKKSIFYQEKRRGTHAKH</sequence>
<dbReference type="SMART" id="SM00797">
    <property type="entry name" value="AHS2"/>
    <property type="match status" value="1"/>
</dbReference>
<dbReference type="Proteomes" id="UP000391919">
    <property type="component" value="Unassembled WGS sequence"/>
</dbReference>
<dbReference type="NCBIfam" id="TIGR00724">
    <property type="entry name" value="urea_amlyse_rel"/>
    <property type="match status" value="1"/>
</dbReference>
<proteinExistence type="predicted"/>
<name>A0A5J4JMD2_9BACI</name>
<dbReference type="InterPro" id="IPR003778">
    <property type="entry name" value="CT_A_B"/>
</dbReference>
<evidence type="ECO:0000313" key="6">
    <source>
        <dbReference type="Proteomes" id="UP000391919"/>
    </source>
</evidence>
<keyword evidence="3" id="KW-0067">ATP-binding</keyword>
<feature type="domain" description="Carboxyltransferase" evidence="4">
    <location>
        <begin position="23"/>
        <end position="315"/>
    </location>
</feature>
<dbReference type="AlphaFoldDB" id="A0A5J4JMD2"/>
<dbReference type="PANTHER" id="PTHR43309">
    <property type="entry name" value="5-OXOPROLINASE SUBUNIT C"/>
    <property type="match status" value="1"/>
</dbReference>
<keyword evidence="2" id="KW-0378">Hydrolase</keyword>
<keyword evidence="1" id="KW-0547">Nucleotide-binding</keyword>
<dbReference type="GO" id="GO:0016787">
    <property type="term" value="F:hydrolase activity"/>
    <property type="evidence" value="ECO:0007669"/>
    <property type="project" value="UniProtKB-KW"/>
</dbReference>
<reference evidence="5 6" key="1">
    <citation type="submission" date="2019-09" db="EMBL/GenBank/DDBJ databases">
        <title>Draft genome sequence of Bacillus sp. JC-7.</title>
        <authorList>
            <person name="Tanaka N."/>
            <person name="Shiwa Y."/>
            <person name="Fujita N."/>
            <person name="Tanasupawat S."/>
        </authorList>
    </citation>
    <scope>NUCLEOTIDE SEQUENCE [LARGE SCALE GENOMIC DNA]</scope>
    <source>
        <strain evidence="5 6">JC-7</strain>
    </source>
</reference>
<keyword evidence="6" id="KW-1185">Reference proteome</keyword>
<dbReference type="Pfam" id="PF02626">
    <property type="entry name" value="CT_A_B"/>
    <property type="match status" value="1"/>
</dbReference>
<evidence type="ECO:0000256" key="1">
    <source>
        <dbReference type="ARBA" id="ARBA00022741"/>
    </source>
</evidence>